<dbReference type="Gene3D" id="3.40.1660.10">
    <property type="entry name" value="EreA-like (biosynthetic domain)"/>
    <property type="match status" value="1"/>
</dbReference>
<protein>
    <submittedName>
        <fullName evidence="2">Erythromycin esterase</fullName>
    </submittedName>
</protein>
<dbReference type="eggNOG" id="COG1926">
    <property type="taxonomic scope" value="Bacteria"/>
</dbReference>
<accession>A0A089NWV9</accession>
<organism evidence="2 3">
    <name type="scientific">Methylobacterium oryzae CBMB20</name>
    <dbReference type="NCBI Taxonomy" id="693986"/>
    <lineage>
        <taxon>Bacteria</taxon>
        <taxon>Pseudomonadati</taxon>
        <taxon>Pseudomonadota</taxon>
        <taxon>Alphaproteobacteria</taxon>
        <taxon>Hyphomicrobiales</taxon>
        <taxon>Methylobacteriaceae</taxon>
        <taxon>Methylobacterium</taxon>
    </lineage>
</organism>
<dbReference type="Gene3D" id="3.30.1870.10">
    <property type="entry name" value="EreA-like, domain 2"/>
    <property type="match status" value="1"/>
</dbReference>
<dbReference type="HOGENOM" id="CLU_015623_1_0_5"/>
<dbReference type="STRING" id="693986.MOC_4621"/>
<dbReference type="InterPro" id="IPR000836">
    <property type="entry name" value="PRTase_dom"/>
</dbReference>
<dbReference type="Pfam" id="PF00156">
    <property type="entry name" value="Pribosyltran"/>
    <property type="match status" value="1"/>
</dbReference>
<evidence type="ECO:0000259" key="1">
    <source>
        <dbReference type="Pfam" id="PF00156"/>
    </source>
</evidence>
<dbReference type="SUPFAM" id="SSF159501">
    <property type="entry name" value="EreA/ChaN-like"/>
    <property type="match status" value="1"/>
</dbReference>
<keyword evidence="3" id="KW-1185">Reference proteome</keyword>
<dbReference type="PANTHER" id="PTHR31299:SF0">
    <property type="entry name" value="ESTERASE, PUTATIVE (AFU_ORTHOLOGUE AFUA_1G05850)-RELATED"/>
    <property type="match status" value="1"/>
</dbReference>
<feature type="domain" description="Phosphoribosyltransferase" evidence="1">
    <location>
        <begin position="14"/>
        <end position="183"/>
    </location>
</feature>
<dbReference type="CDD" id="cd06223">
    <property type="entry name" value="PRTases_typeI"/>
    <property type="match status" value="1"/>
</dbReference>
<evidence type="ECO:0000313" key="3">
    <source>
        <dbReference type="Proteomes" id="UP000029492"/>
    </source>
</evidence>
<dbReference type="Gene3D" id="3.30.1310.20">
    <property type="entry name" value="PRTase-like"/>
    <property type="match status" value="1"/>
</dbReference>
<dbReference type="Proteomes" id="UP000029492">
    <property type="component" value="Chromosome"/>
</dbReference>
<reference evidence="2 3" key="1">
    <citation type="journal article" date="2014" name="PLoS ONE">
        <title>Genome Information of Methylobacterium oryzae, a Plant-Probiotic Methylotroph in the Phyllosphere.</title>
        <authorList>
            <person name="Kwak M.J."/>
            <person name="Jeong H."/>
            <person name="Madhaiyan M."/>
            <person name="Lee Y."/>
            <person name="Sa T.M."/>
            <person name="Oh T.K."/>
            <person name="Kim J.F."/>
        </authorList>
    </citation>
    <scope>NUCLEOTIDE SEQUENCE [LARGE SCALE GENOMIC DNA]</scope>
    <source>
        <strain evidence="2 3">CBMB20</strain>
    </source>
</reference>
<dbReference type="CDD" id="cd14728">
    <property type="entry name" value="Ere-like"/>
    <property type="match status" value="1"/>
</dbReference>
<dbReference type="GO" id="GO:0046677">
    <property type="term" value="P:response to antibiotic"/>
    <property type="evidence" value="ECO:0007669"/>
    <property type="project" value="InterPro"/>
</dbReference>
<dbReference type="Gene3D" id="3.40.50.2020">
    <property type="match status" value="1"/>
</dbReference>
<dbReference type="KEGG" id="mor:MOC_4621"/>
<sequence length="672" mass="73695">MAERIFRDRAEAGRELVKGLAAFAGRSDVVILALPRGGVPVAAAVADALHAPLDVFIVRKLGVPGYEELAMGAIASGGVRVLNQDIVASLKVPPYLIDAVTAQEQEELLRRERVYRGGRAPTDVRGRTVILVDDGLATGASMQAAIRAIRQRQPKEVVVAVPTASRETVERLKHEADAVVCADLPEPFWAVGAAYRDFTQTSDDEVRRLLGRAQAAGAADPDAAHADDAPDPTVLRRLGAAAIPLEGGPDDYDPLLALIGDARFALLGEASHGTHEFYRERAEITRRLITDKGFGAVAIEADWPDAWRVNRYVRGDSDDLDAVEALAGFRRFPTWMWRNTEMVEFVEWLRIHNQGLPAQARVGVYGIDLYSLRASMKAVLRCLEAVDPAAAAVARTRYACFDRFGDSGQAYGFMTGLKGIGSCQEQAVAQLLALQRRTADTLSWSGSADGEELFNAEQNARVVKSAEAYYRTMFLAEVSSWNLRDRHMADSLERLVAHLERRPGPVKIAVWAHNSHLGDARATAMGERGELNLGQLLRERHGRAVVSVGFTTYAGTVTAASDWDQPAERKRVRPARPDSYEALFHALGIGRFLLPLTLGGEAEQILRTDRIERAIGVIYRPDTELQSHYARACLPEQFDAILHFDETRAVTPLERTAEWDAGEVPETFPVGL</sequence>
<dbReference type="SUPFAM" id="SSF53271">
    <property type="entry name" value="PRTase-like"/>
    <property type="match status" value="1"/>
</dbReference>
<dbReference type="AlphaFoldDB" id="A0A089NWV9"/>
<name>A0A089NWV9_9HYPH</name>
<dbReference type="RefSeq" id="WP_043759314.1">
    <property type="nucleotide sequence ID" value="NZ_CP003811.1"/>
</dbReference>
<dbReference type="InterPro" id="IPR007815">
    <property type="entry name" value="Emycin_Estase"/>
</dbReference>
<dbReference type="Gene3D" id="1.20.1440.30">
    <property type="entry name" value="Biosynthetic Protein domain"/>
    <property type="match status" value="1"/>
</dbReference>
<gene>
    <name evidence="2" type="ORF">MOC_4621</name>
</gene>
<dbReference type="InterPro" id="IPR029057">
    <property type="entry name" value="PRTase-like"/>
</dbReference>
<proteinExistence type="predicted"/>
<dbReference type="EMBL" id="CP003811">
    <property type="protein sequence ID" value="AIQ92376.1"/>
    <property type="molecule type" value="Genomic_DNA"/>
</dbReference>
<dbReference type="Pfam" id="PF05139">
    <property type="entry name" value="Erythro_esteras"/>
    <property type="match status" value="1"/>
</dbReference>
<dbReference type="PANTHER" id="PTHR31299">
    <property type="entry name" value="ESTERASE, PUTATIVE (AFU_ORTHOLOGUE AFUA_1G05850)-RELATED"/>
    <property type="match status" value="1"/>
</dbReference>
<dbReference type="eggNOG" id="COG2312">
    <property type="taxonomic scope" value="Bacteria"/>
</dbReference>
<evidence type="ECO:0000313" key="2">
    <source>
        <dbReference type="EMBL" id="AIQ92376.1"/>
    </source>
</evidence>
<dbReference type="InterPro" id="IPR052036">
    <property type="entry name" value="Hydrolase/PRTase-associated"/>
</dbReference>